<comment type="similarity">
    <text evidence="1">Belongs to the phosphoglycerate mutase family. BPG-dependent PGAM subfamily.</text>
</comment>
<dbReference type="Gene3D" id="3.40.50.1240">
    <property type="entry name" value="Phosphoglycerate mutase-like"/>
    <property type="match status" value="1"/>
</dbReference>
<comment type="caution">
    <text evidence="6">The sequence shown here is derived from an EMBL/GenBank/DDBJ whole genome shotgun (WGS) entry which is preliminary data.</text>
</comment>
<evidence type="ECO:0000256" key="5">
    <source>
        <dbReference type="ARBA" id="ARBA00023235"/>
    </source>
</evidence>
<dbReference type="InterPro" id="IPR005952">
    <property type="entry name" value="Phosphogly_mut1"/>
</dbReference>
<proteinExistence type="inferred from homology"/>
<evidence type="ECO:0000256" key="4">
    <source>
        <dbReference type="ARBA" id="ARBA00023152"/>
    </source>
</evidence>
<evidence type="ECO:0000313" key="7">
    <source>
        <dbReference type="Proteomes" id="UP001169764"/>
    </source>
</evidence>
<evidence type="ECO:0000256" key="3">
    <source>
        <dbReference type="ARBA" id="ARBA00022432"/>
    </source>
</evidence>
<keyword evidence="6" id="KW-0378">Hydrolase</keyword>
<protein>
    <recommendedName>
        <fullName evidence="2">phosphoglycerate mutase (2,3-diphosphoglycerate-dependent)</fullName>
        <ecNumber evidence="2">5.4.2.11</ecNumber>
    </recommendedName>
</protein>
<keyword evidence="5" id="KW-0413">Isomerase</keyword>
<dbReference type="InterPro" id="IPR029033">
    <property type="entry name" value="His_PPase_superfam"/>
</dbReference>
<name>A0ABT8Y521_9SPHN</name>
<reference evidence="6" key="1">
    <citation type="submission" date="2023-07" db="EMBL/GenBank/DDBJ databases">
        <authorList>
            <person name="Kim M."/>
        </authorList>
    </citation>
    <scope>NUCLEOTIDE SEQUENCE</scope>
    <source>
        <strain evidence="6">BIUV-7</strain>
    </source>
</reference>
<organism evidence="6 7">
    <name type="scientific">Sphingomonas natans</name>
    <dbReference type="NCBI Taxonomy" id="3063330"/>
    <lineage>
        <taxon>Bacteria</taxon>
        <taxon>Pseudomonadati</taxon>
        <taxon>Pseudomonadota</taxon>
        <taxon>Alphaproteobacteria</taxon>
        <taxon>Sphingomonadales</taxon>
        <taxon>Sphingomonadaceae</taxon>
        <taxon>Sphingomonas</taxon>
    </lineage>
</organism>
<keyword evidence="7" id="KW-1185">Reference proteome</keyword>
<dbReference type="PROSITE" id="PS00175">
    <property type="entry name" value="PG_MUTASE"/>
    <property type="match status" value="1"/>
</dbReference>
<dbReference type="EC" id="5.4.2.11" evidence="2"/>
<dbReference type="InterPro" id="IPR013078">
    <property type="entry name" value="His_Pase_superF_clade-1"/>
</dbReference>
<dbReference type="RefSeq" id="WP_303539803.1">
    <property type="nucleotide sequence ID" value="NZ_JAUOTP010000001.1"/>
</dbReference>
<dbReference type="SMART" id="SM00855">
    <property type="entry name" value="PGAM"/>
    <property type="match status" value="1"/>
</dbReference>
<evidence type="ECO:0000256" key="1">
    <source>
        <dbReference type="ARBA" id="ARBA00006717"/>
    </source>
</evidence>
<dbReference type="Proteomes" id="UP001169764">
    <property type="component" value="Unassembled WGS sequence"/>
</dbReference>
<sequence length="255" mass="28066">MTQRWPTILWLVRHGQSAGNVARDAAHAEGHERIALAGRDVDIPLSPLGQEQAEALGRWFAASPTGERPEVLLVSPYVRAEATAEHFRAAGGTTDADVPLCMDERLREKEFGILDGLTTLGVEKQEPQQAEFRRMLGKFYHRPPGGESWADVILRLRSLMDTVSLHYAGRPVMIVAHQVVVLCLRYIIENMSEQTILAIDAEGDVANCSVTKYRFDPAAGRYGNLVLARYNVTAPMDEEHTAVTAAPDQPVAARG</sequence>
<dbReference type="CDD" id="cd07067">
    <property type="entry name" value="HP_PGM_like"/>
    <property type="match status" value="1"/>
</dbReference>
<dbReference type="SUPFAM" id="SSF53254">
    <property type="entry name" value="Phosphoglycerate mutase-like"/>
    <property type="match status" value="1"/>
</dbReference>
<evidence type="ECO:0000256" key="2">
    <source>
        <dbReference type="ARBA" id="ARBA00012028"/>
    </source>
</evidence>
<evidence type="ECO:0000313" key="6">
    <source>
        <dbReference type="EMBL" id="MDO6413423.1"/>
    </source>
</evidence>
<gene>
    <name evidence="6" type="ORF">Q4F19_03420</name>
</gene>
<accession>A0ABT8Y521</accession>
<dbReference type="Pfam" id="PF00300">
    <property type="entry name" value="His_Phos_1"/>
    <property type="match status" value="1"/>
</dbReference>
<dbReference type="InterPro" id="IPR001345">
    <property type="entry name" value="PG/BPGM_mutase_AS"/>
</dbReference>
<keyword evidence="4" id="KW-0324">Glycolysis</keyword>
<dbReference type="PANTHER" id="PTHR11931">
    <property type="entry name" value="PHOSPHOGLYCERATE MUTASE"/>
    <property type="match status" value="1"/>
</dbReference>
<dbReference type="GO" id="GO:0016787">
    <property type="term" value="F:hydrolase activity"/>
    <property type="evidence" value="ECO:0007669"/>
    <property type="project" value="UniProtKB-KW"/>
</dbReference>
<dbReference type="EMBL" id="JAUOTP010000001">
    <property type="protein sequence ID" value="MDO6413423.1"/>
    <property type="molecule type" value="Genomic_DNA"/>
</dbReference>
<keyword evidence="3" id="KW-0312">Gluconeogenesis</keyword>